<dbReference type="Proteomes" id="UP000199039">
    <property type="component" value="Unassembled WGS sequence"/>
</dbReference>
<dbReference type="Gene3D" id="3.30.70.100">
    <property type="match status" value="1"/>
</dbReference>
<accession>A0A1G6H6B0</accession>
<dbReference type="STRING" id="1814289.SAMN05216410_0772"/>
<dbReference type="OrthoDB" id="5080511at2"/>
<keyword evidence="2" id="KW-0503">Monooxygenase</keyword>
<dbReference type="PANTHER" id="PTHR33336">
    <property type="entry name" value="QUINOL MONOOXYGENASE YGIN-RELATED"/>
    <property type="match status" value="1"/>
</dbReference>
<keyword evidence="3" id="KW-1185">Reference proteome</keyword>
<dbReference type="PANTHER" id="PTHR33336:SF3">
    <property type="entry name" value="ABM DOMAIN-CONTAINING PROTEIN"/>
    <property type="match status" value="1"/>
</dbReference>
<organism evidence="2 3">
    <name type="scientific">Sanguibacter gelidistatuariae</name>
    <dbReference type="NCBI Taxonomy" id="1814289"/>
    <lineage>
        <taxon>Bacteria</taxon>
        <taxon>Bacillati</taxon>
        <taxon>Actinomycetota</taxon>
        <taxon>Actinomycetes</taxon>
        <taxon>Micrococcales</taxon>
        <taxon>Sanguibacteraceae</taxon>
        <taxon>Sanguibacter</taxon>
    </lineage>
</organism>
<dbReference type="EMBL" id="FMYH01000001">
    <property type="protein sequence ID" value="SDB89714.1"/>
    <property type="molecule type" value="Genomic_DNA"/>
</dbReference>
<reference evidence="2 3" key="1">
    <citation type="submission" date="2016-09" db="EMBL/GenBank/DDBJ databases">
        <authorList>
            <person name="Capua I."/>
            <person name="De Benedictis P."/>
            <person name="Joannis T."/>
            <person name="Lombin L.H."/>
            <person name="Cattoli G."/>
        </authorList>
    </citation>
    <scope>NUCLEOTIDE SEQUENCE [LARGE SCALE GENOMIC DNA]</scope>
    <source>
        <strain evidence="2 3">ISLP-3</strain>
    </source>
</reference>
<sequence length="102" mass="11366">MTIDVPTTAGPVVLIGTARPLPGREEALRSLLLSFAEPTRAEPGSVQYLLHTDPAGNFVFYEHWRSAADLQAHLDLPHMQDFLARRGTYLDGDLDITWLTLH</sequence>
<name>A0A1G6H6B0_9MICO</name>
<dbReference type="RefSeq" id="WP_093180901.1">
    <property type="nucleotide sequence ID" value="NZ_FMYH01000001.1"/>
</dbReference>
<dbReference type="InterPro" id="IPR007138">
    <property type="entry name" value="ABM_dom"/>
</dbReference>
<evidence type="ECO:0000259" key="1">
    <source>
        <dbReference type="PROSITE" id="PS51725"/>
    </source>
</evidence>
<dbReference type="GO" id="GO:0004497">
    <property type="term" value="F:monooxygenase activity"/>
    <property type="evidence" value="ECO:0007669"/>
    <property type="project" value="UniProtKB-KW"/>
</dbReference>
<dbReference type="InterPro" id="IPR011008">
    <property type="entry name" value="Dimeric_a/b-barrel"/>
</dbReference>
<dbReference type="Pfam" id="PF03992">
    <property type="entry name" value="ABM"/>
    <property type="match status" value="1"/>
</dbReference>
<keyword evidence="2" id="KW-0560">Oxidoreductase</keyword>
<evidence type="ECO:0000313" key="3">
    <source>
        <dbReference type="Proteomes" id="UP000199039"/>
    </source>
</evidence>
<proteinExistence type="predicted"/>
<dbReference type="InterPro" id="IPR050744">
    <property type="entry name" value="AI-2_Isomerase_LsrG"/>
</dbReference>
<dbReference type="PROSITE" id="PS51725">
    <property type="entry name" value="ABM"/>
    <property type="match status" value="1"/>
</dbReference>
<evidence type="ECO:0000313" key="2">
    <source>
        <dbReference type="EMBL" id="SDB89714.1"/>
    </source>
</evidence>
<feature type="domain" description="ABM" evidence="1">
    <location>
        <begin position="12"/>
        <end position="99"/>
    </location>
</feature>
<gene>
    <name evidence="2" type="ORF">SAMN05216410_0772</name>
</gene>
<protein>
    <submittedName>
        <fullName evidence="2">Quinol monooxygenase YgiN</fullName>
    </submittedName>
</protein>
<dbReference type="SUPFAM" id="SSF54909">
    <property type="entry name" value="Dimeric alpha+beta barrel"/>
    <property type="match status" value="1"/>
</dbReference>
<dbReference type="AlphaFoldDB" id="A0A1G6H6B0"/>